<dbReference type="AlphaFoldDB" id="A0A1N6SHV5"/>
<dbReference type="STRING" id="49186.SAMN05421647_104272"/>
<dbReference type="PANTHER" id="PTHR30199:SF0">
    <property type="entry name" value="INNER MEMBRANE PROTEIN YDCO"/>
    <property type="match status" value="1"/>
</dbReference>
<name>A0A1N6SHV5_9GAMM</name>
<dbReference type="Proteomes" id="UP000186895">
    <property type="component" value="Unassembled WGS sequence"/>
</dbReference>
<dbReference type="eggNOG" id="COG3135">
    <property type="taxonomic scope" value="Bacteria"/>
</dbReference>
<dbReference type="RefSeq" id="WP_076462845.1">
    <property type="nucleotide sequence ID" value="NZ_FTMN01000004.1"/>
</dbReference>
<keyword evidence="1" id="KW-0472">Membrane</keyword>
<feature type="transmembrane region" description="Helical" evidence="1">
    <location>
        <begin position="118"/>
        <end position="140"/>
    </location>
</feature>
<feature type="transmembrane region" description="Helical" evidence="1">
    <location>
        <begin position="245"/>
        <end position="271"/>
    </location>
</feature>
<feature type="transmembrane region" description="Helical" evidence="1">
    <location>
        <begin position="6"/>
        <end position="32"/>
    </location>
</feature>
<reference evidence="2 3" key="1">
    <citation type="submission" date="2017-01" db="EMBL/GenBank/DDBJ databases">
        <authorList>
            <person name="Mah S.A."/>
            <person name="Swanson W.J."/>
            <person name="Moy G.W."/>
            <person name="Vacquier V.D."/>
        </authorList>
    </citation>
    <scope>NUCLEOTIDE SEQUENCE [LARGE SCALE GENOMIC DNA]</scope>
    <source>
        <strain evidence="2 3">DSM 7027</strain>
    </source>
</reference>
<feature type="transmembrane region" description="Helical" evidence="1">
    <location>
        <begin position="213"/>
        <end position="233"/>
    </location>
</feature>
<keyword evidence="3" id="KW-1185">Reference proteome</keyword>
<sequence>MLKDISISTVIAGLMAVLVSYSGPLAIFFQAAQSAGISTEMMTSWVWAISIGAAVTGIVLSVWFRIPVITAWSAPGTVLLVTLFPGLSINEAVSAYITAAVIIFLIGITGLFDRVVHLIPGGVASAMMAGILFDFGLGAFRSLESAPLVTTLMILGLVLFKFVSRAYFLVLMVLLGLVLSLTLMDTHLEQLEWQLASPQWIVPDWTWSSTLGLALPLVIVSLTGQFLPGFAILKASGYAFSSRPIISLLSLVSIPTAFFGGITTVIAAITASICTSSDAHADPGKRYMAGVANGVFYLIGGIFAGSIVLFFTSFPSEMIAIIAGLALLGAISNSLSAALNDKEHLDASLITFMATASGVSLWGIGAAFWGVVLGTAVYALRVGLIRYQCAKAGETADRGLSVNSGER</sequence>
<feature type="transmembrane region" description="Helical" evidence="1">
    <location>
        <begin position="44"/>
        <end position="63"/>
    </location>
</feature>
<dbReference type="EMBL" id="FTMN01000004">
    <property type="protein sequence ID" value="SIQ40516.1"/>
    <property type="molecule type" value="Genomic_DNA"/>
</dbReference>
<proteinExistence type="predicted"/>
<accession>A0A1N6SHV5</accession>
<feature type="transmembrane region" description="Helical" evidence="1">
    <location>
        <begin position="359"/>
        <end position="380"/>
    </location>
</feature>
<evidence type="ECO:0000256" key="1">
    <source>
        <dbReference type="SAM" id="Phobius"/>
    </source>
</evidence>
<feature type="transmembrane region" description="Helical" evidence="1">
    <location>
        <begin position="94"/>
        <end position="112"/>
    </location>
</feature>
<dbReference type="GO" id="GO:0005886">
    <property type="term" value="C:plasma membrane"/>
    <property type="evidence" value="ECO:0007669"/>
    <property type="project" value="TreeGrafter"/>
</dbReference>
<organism evidence="2 3">
    <name type="scientific">Marinobacterium stanieri</name>
    <dbReference type="NCBI Taxonomy" id="49186"/>
    <lineage>
        <taxon>Bacteria</taxon>
        <taxon>Pseudomonadati</taxon>
        <taxon>Pseudomonadota</taxon>
        <taxon>Gammaproteobacteria</taxon>
        <taxon>Oceanospirillales</taxon>
        <taxon>Oceanospirillaceae</taxon>
        <taxon>Marinobacterium</taxon>
    </lineage>
</organism>
<keyword evidence="1" id="KW-1133">Transmembrane helix</keyword>
<dbReference type="Pfam" id="PF03594">
    <property type="entry name" value="BenE"/>
    <property type="match status" value="1"/>
</dbReference>
<evidence type="ECO:0000313" key="2">
    <source>
        <dbReference type="EMBL" id="SIQ40516.1"/>
    </source>
</evidence>
<feature type="transmembrane region" description="Helical" evidence="1">
    <location>
        <begin position="318"/>
        <end position="339"/>
    </location>
</feature>
<gene>
    <name evidence="2" type="ORF">SAMN05421647_104272</name>
</gene>
<dbReference type="NCBIfam" id="TIGR00843">
    <property type="entry name" value="benE"/>
    <property type="match status" value="1"/>
</dbReference>
<dbReference type="PANTHER" id="PTHR30199">
    <property type="entry name" value="MFS FAMILY TRANSPORTER, PREDICTED SUBSTRATE BENZOATE"/>
    <property type="match status" value="1"/>
</dbReference>
<feature type="transmembrane region" description="Helical" evidence="1">
    <location>
        <begin position="152"/>
        <end position="179"/>
    </location>
</feature>
<keyword evidence="1" id="KW-0812">Transmembrane</keyword>
<dbReference type="InterPro" id="IPR004711">
    <property type="entry name" value="Benzoate_Transporter"/>
</dbReference>
<feature type="transmembrane region" description="Helical" evidence="1">
    <location>
        <begin position="291"/>
        <end position="311"/>
    </location>
</feature>
<evidence type="ECO:0000313" key="3">
    <source>
        <dbReference type="Proteomes" id="UP000186895"/>
    </source>
</evidence>
<protein>
    <submittedName>
        <fullName evidence="2">Benzoate membrane transport protein</fullName>
    </submittedName>
</protein>
<dbReference type="GO" id="GO:0042925">
    <property type="term" value="F:benzoate transmembrane transporter activity"/>
    <property type="evidence" value="ECO:0007669"/>
    <property type="project" value="InterPro"/>
</dbReference>